<accession>A0A4R8DJY5</accession>
<dbReference type="EMBL" id="SODV01000002">
    <property type="protein sequence ID" value="TDW97496.1"/>
    <property type="molecule type" value="Genomic_DNA"/>
</dbReference>
<keyword evidence="2" id="KW-1185">Reference proteome</keyword>
<evidence type="ECO:0000313" key="2">
    <source>
        <dbReference type="Proteomes" id="UP000294498"/>
    </source>
</evidence>
<comment type="caution">
    <text evidence="1">The sequence shown here is derived from an EMBL/GenBank/DDBJ whole genome shotgun (WGS) entry which is preliminary data.</text>
</comment>
<organism evidence="1 2">
    <name type="scientific">Dinghuibacter silviterrae</name>
    <dbReference type="NCBI Taxonomy" id="1539049"/>
    <lineage>
        <taxon>Bacteria</taxon>
        <taxon>Pseudomonadati</taxon>
        <taxon>Bacteroidota</taxon>
        <taxon>Chitinophagia</taxon>
        <taxon>Chitinophagales</taxon>
        <taxon>Chitinophagaceae</taxon>
        <taxon>Dinghuibacter</taxon>
    </lineage>
</organism>
<dbReference type="RefSeq" id="WP_162852805.1">
    <property type="nucleotide sequence ID" value="NZ_SODV01000002.1"/>
</dbReference>
<dbReference type="InterPro" id="IPR058238">
    <property type="entry name" value="Lant_leader_dom"/>
</dbReference>
<dbReference type="NCBIfam" id="NF038153">
    <property type="entry name" value="lant_leader_L1a"/>
    <property type="match status" value="1"/>
</dbReference>
<proteinExistence type="predicted"/>
<evidence type="ECO:0000313" key="1">
    <source>
        <dbReference type="EMBL" id="TDW97496.1"/>
    </source>
</evidence>
<name>A0A4R8DJY5_9BACT</name>
<sequence length="49" mass="5501">MKKIELSQPKLQLKREKIAQLNNATAAASQVEPTTTVLLSIQHKCPFPR</sequence>
<dbReference type="AlphaFoldDB" id="A0A4R8DJY5"/>
<reference evidence="1 2" key="1">
    <citation type="submission" date="2019-03" db="EMBL/GenBank/DDBJ databases">
        <title>Genomic Encyclopedia of Type Strains, Phase IV (KMG-IV): sequencing the most valuable type-strain genomes for metagenomic binning, comparative biology and taxonomic classification.</title>
        <authorList>
            <person name="Goeker M."/>
        </authorList>
    </citation>
    <scope>NUCLEOTIDE SEQUENCE [LARGE SCALE GENOMIC DNA]</scope>
    <source>
        <strain evidence="1 2">DSM 100059</strain>
    </source>
</reference>
<protein>
    <submittedName>
        <fullName evidence="1">Uncharacterized protein</fullName>
    </submittedName>
</protein>
<dbReference type="Proteomes" id="UP000294498">
    <property type="component" value="Unassembled WGS sequence"/>
</dbReference>
<gene>
    <name evidence="1" type="ORF">EDB95_5346</name>
</gene>